<evidence type="ECO:0000256" key="6">
    <source>
        <dbReference type="ARBA" id="ARBA00022801"/>
    </source>
</evidence>
<comment type="subcellular location">
    <subcellularLocation>
        <location evidence="1">Cell membrane</location>
        <topology evidence="1">Multi-pass membrane protein</topology>
    </subcellularLocation>
</comment>
<dbReference type="InterPro" id="IPR024744">
    <property type="entry name" value="CSS-motif_dom"/>
</dbReference>
<dbReference type="PANTHER" id="PTHR33121:SF81">
    <property type="entry name" value="CYCLIC DI-GMP PHOSPHODIESTERASE PDEB-RELATED"/>
    <property type="match status" value="1"/>
</dbReference>
<feature type="transmembrane region" description="Helical" evidence="10">
    <location>
        <begin position="237"/>
        <end position="260"/>
    </location>
</feature>
<dbReference type="InterPro" id="IPR035919">
    <property type="entry name" value="EAL_sf"/>
</dbReference>
<dbReference type="PROSITE" id="PS50883">
    <property type="entry name" value="EAL"/>
    <property type="match status" value="1"/>
</dbReference>
<dbReference type="RefSeq" id="WP_006748929.1">
    <property type="nucleotide sequence ID" value="NZ_CP007029.1"/>
</dbReference>
<evidence type="ECO:0000259" key="11">
    <source>
        <dbReference type="PROSITE" id="PS50883"/>
    </source>
</evidence>
<keyword evidence="13" id="KW-1185">Reference proteome</keyword>
<dbReference type="Pfam" id="PF12792">
    <property type="entry name" value="CSS-motif"/>
    <property type="match status" value="1"/>
</dbReference>
<dbReference type="Gene3D" id="3.20.20.450">
    <property type="entry name" value="EAL domain"/>
    <property type="match status" value="1"/>
</dbReference>
<keyword evidence="7 10" id="KW-1133">Transmembrane helix</keyword>
<evidence type="ECO:0000256" key="8">
    <source>
        <dbReference type="ARBA" id="ARBA00023136"/>
    </source>
</evidence>
<accession>W0DKN2</accession>
<dbReference type="Pfam" id="PF00563">
    <property type="entry name" value="EAL"/>
    <property type="match status" value="1"/>
</dbReference>
<keyword evidence="8 10" id="KW-0472">Membrane</keyword>
<keyword evidence="3" id="KW-1003">Cell membrane</keyword>
<dbReference type="PANTHER" id="PTHR33121">
    <property type="entry name" value="CYCLIC DI-GMP PHOSPHODIESTERASE PDEF"/>
    <property type="match status" value="1"/>
</dbReference>
<dbReference type="CDD" id="cd01948">
    <property type="entry name" value="EAL"/>
    <property type="match status" value="1"/>
</dbReference>
<dbReference type="GO" id="GO:0005886">
    <property type="term" value="C:plasma membrane"/>
    <property type="evidence" value="ECO:0007669"/>
    <property type="project" value="UniProtKB-SubCell"/>
</dbReference>
<protein>
    <recommendedName>
        <fullName evidence="2">cyclic-guanylate-specific phosphodiesterase</fullName>
        <ecNumber evidence="2">3.1.4.52</ecNumber>
    </recommendedName>
</protein>
<keyword evidence="4" id="KW-0973">c-di-GMP</keyword>
<feature type="transmembrane region" description="Helical" evidence="10">
    <location>
        <begin position="7"/>
        <end position="31"/>
    </location>
</feature>
<dbReference type="Proteomes" id="UP000005289">
    <property type="component" value="Chromosome"/>
</dbReference>
<evidence type="ECO:0000256" key="9">
    <source>
        <dbReference type="ARBA" id="ARBA00034290"/>
    </source>
</evidence>
<dbReference type="GO" id="GO:0071111">
    <property type="term" value="F:cyclic-guanylate-specific phosphodiesterase activity"/>
    <property type="evidence" value="ECO:0007669"/>
    <property type="project" value="UniProtKB-EC"/>
</dbReference>
<dbReference type="STRING" id="713585.THITH_13715"/>
<dbReference type="EMBL" id="CP007029">
    <property type="protein sequence ID" value="AHE99144.1"/>
    <property type="molecule type" value="Genomic_DNA"/>
</dbReference>
<dbReference type="EC" id="3.1.4.52" evidence="2"/>
<evidence type="ECO:0000256" key="1">
    <source>
        <dbReference type="ARBA" id="ARBA00004651"/>
    </source>
</evidence>
<dbReference type="HOGENOM" id="CLU_000445_131_1_6"/>
<name>W0DKN2_9GAMM</name>
<evidence type="ECO:0000313" key="12">
    <source>
        <dbReference type="EMBL" id="AHE99144.1"/>
    </source>
</evidence>
<keyword evidence="5 10" id="KW-0812">Transmembrane</keyword>
<organism evidence="12 13">
    <name type="scientific">Thioalkalivibrio paradoxus ARh 1</name>
    <dbReference type="NCBI Taxonomy" id="713585"/>
    <lineage>
        <taxon>Bacteria</taxon>
        <taxon>Pseudomonadati</taxon>
        <taxon>Pseudomonadota</taxon>
        <taxon>Gammaproteobacteria</taxon>
        <taxon>Chromatiales</taxon>
        <taxon>Ectothiorhodospiraceae</taxon>
        <taxon>Thioalkalivibrio</taxon>
    </lineage>
</organism>
<dbReference type="InterPro" id="IPR050706">
    <property type="entry name" value="Cyclic-di-GMP_PDE-like"/>
</dbReference>
<evidence type="ECO:0000256" key="10">
    <source>
        <dbReference type="SAM" id="Phobius"/>
    </source>
</evidence>
<dbReference type="AlphaFoldDB" id="W0DKN2"/>
<comment type="catalytic activity">
    <reaction evidence="9">
        <text>3',3'-c-di-GMP + H2O = 5'-phosphoguanylyl(3'-&gt;5')guanosine + H(+)</text>
        <dbReference type="Rhea" id="RHEA:24902"/>
        <dbReference type="ChEBI" id="CHEBI:15377"/>
        <dbReference type="ChEBI" id="CHEBI:15378"/>
        <dbReference type="ChEBI" id="CHEBI:58754"/>
        <dbReference type="ChEBI" id="CHEBI:58805"/>
        <dbReference type="EC" id="3.1.4.52"/>
    </reaction>
</comment>
<dbReference type="SMART" id="SM00052">
    <property type="entry name" value="EAL"/>
    <property type="match status" value="1"/>
</dbReference>
<evidence type="ECO:0000256" key="7">
    <source>
        <dbReference type="ARBA" id="ARBA00022989"/>
    </source>
</evidence>
<dbReference type="SUPFAM" id="SSF141868">
    <property type="entry name" value="EAL domain-like"/>
    <property type="match status" value="1"/>
</dbReference>
<dbReference type="OrthoDB" id="9812358at2"/>
<reference evidence="12 13" key="1">
    <citation type="submission" date="2013-12" db="EMBL/GenBank/DDBJ databases">
        <authorList>
            <consortium name="DOE Joint Genome Institute"/>
            <person name="Muyzer G."/>
            <person name="Huntemann M."/>
            <person name="Han J."/>
            <person name="Chen A."/>
            <person name="Kyrpides N."/>
            <person name="Mavromatis K."/>
            <person name="Markowitz V."/>
            <person name="Palaniappan K."/>
            <person name="Ivanova N."/>
            <person name="Schaumberg A."/>
            <person name="Pati A."/>
            <person name="Liolios K."/>
            <person name="Nordberg H.P."/>
            <person name="Cantor M.N."/>
            <person name="Hua S.X."/>
            <person name="Woyke T."/>
        </authorList>
    </citation>
    <scope>NUCLEOTIDE SEQUENCE [LARGE SCALE GENOMIC DNA]</scope>
    <source>
        <strain evidence="12 13">ARh 1</strain>
    </source>
</reference>
<dbReference type="KEGG" id="tti:THITH_13715"/>
<feature type="domain" description="EAL" evidence="11">
    <location>
        <begin position="266"/>
        <end position="517"/>
    </location>
</feature>
<evidence type="ECO:0000256" key="2">
    <source>
        <dbReference type="ARBA" id="ARBA00012282"/>
    </source>
</evidence>
<dbReference type="InterPro" id="IPR001633">
    <property type="entry name" value="EAL_dom"/>
</dbReference>
<evidence type="ECO:0000313" key="13">
    <source>
        <dbReference type="Proteomes" id="UP000005289"/>
    </source>
</evidence>
<keyword evidence="6" id="KW-0378">Hydrolase</keyword>
<evidence type="ECO:0000256" key="4">
    <source>
        <dbReference type="ARBA" id="ARBA00022636"/>
    </source>
</evidence>
<sequence length="517" mass="57216">MARRDKVLLSVLAAALLGILVLLALLGWYLWRESVLAEEARLEQLSQRLGEQTERAIVDARDLLDRLNRLDLTPCSPEHLEVLQNAAIARPHVRAIGYWHAVERQCGAGYVQGQALTPPRASRIYDSGVIAWWPGPATAVGGVELFLMRFGQHDLAIDPRLLMTPGLLEDAKVGLWVEDLSMAVYPLGVELPEPGDVRPGLTVDRANNQIVSRFSLGTVFPIDVVAVQPIGLFWERYLPTLVGAGFLGLLLAGLWLVAVLRYLRQHLSLSTELQEAIANDRLSVVYQPIVDLGSRRCQGAEALVRWHREGDESVSPDVFVPLAEASGQATELTLSVLRRVLRDLGKPLRQYSGLIINLNLTAQDLATPRFAEALAELQQQEGVSPASIKLEITERALLNSDEVRERIAALRARGHPIAIDDFGTGYSSLAYLERFQLDTLKIDKAFVDGIEGQAVASSVIGHIIDMARSLRLDIVAEGIESEHQVDWLRQQGVQFGQGYLFSPPLPAAKFRNWCNRR</sequence>
<evidence type="ECO:0000256" key="3">
    <source>
        <dbReference type="ARBA" id="ARBA00022475"/>
    </source>
</evidence>
<gene>
    <name evidence="12" type="ORF">THITH_13715</name>
</gene>
<evidence type="ECO:0000256" key="5">
    <source>
        <dbReference type="ARBA" id="ARBA00022692"/>
    </source>
</evidence>
<proteinExistence type="predicted"/>